<name>A0A0F7SE63_PHARH</name>
<evidence type="ECO:0000256" key="1">
    <source>
        <dbReference type="SAM" id="Phobius"/>
    </source>
</evidence>
<protein>
    <recommendedName>
        <fullName evidence="3">PC-Esterase</fullName>
    </recommendedName>
</protein>
<dbReference type="EMBL" id="LN483116">
    <property type="protein sequence ID" value="CDZ96281.1"/>
    <property type="molecule type" value="Genomic_DNA"/>
</dbReference>
<proteinExistence type="predicted"/>
<sequence length="529" mass="60422">MTTKHSAIASNRNRPTINLPSVRYPVPPPTKPGGIYPSRRRIFIFFLLIGTSLILIWGFPRSHHPLRSSEYKPHATLAHPYTTPGHLGYNLSNPFLTTYTPASPKLKSRPRPRLMEKLMVKLRGKEKMIMKSWKEAMDDKSRKLEMAEEGDEDFEWLRGRTVLLMGDSIDRYHLLHLCQFLSPSSPLTPLPWPEGNPADYVTIYSPTTTPDTYPSRLITLEEDYAEHYRQGRSYGSEHSRPWLCKIDQYDAVFLWGFWNGLDDGVTTPGVVEYGHQEEKGRKSKGELVGKEGTWKKAKDMPFGDRAFWPIESEHFNPPLDSEARMNEIFLPILKAIGRGGVNDIDLVEVGVGAWDLGMFRTQDEMSVKNFLMNASHPSPSRDEIKPFADPLSSTPLSSSRLAWFTRRLTSLLRTLSDTFPPNHPNVPRVQVRSFHIPPQKFSWPWVLREKRVRQLEEETKRVIIAQARSGGPRSGAKERGGGGVRYNAWAEVIRDSQEFLDHIHPGWPASWAWADGILYDLRKTVTGKT</sequence>
<evidence type="ECO:0008006" key="3">
    <source>
        <dbReference type="Google" id="ProtNLM"/>
    </source>
</evidence>
<organism evidence="2">
    <name type="scientific">Phaffia rhodozyma</name>
    <name type="common">Yeast</name>
    <name type="synonym">Xanthophyllomyces dendrorhous</name>
    <dbReference type="NCBI Taxonomy" id="264483"/>
    <lineage>
        <taxon>Eukaryota</taxon>
        <taxon>Fungi</taxon>
        <taxon>Dikarya</taxon>
        <taxon>Basidiomycota</taxon>
        <taxon>Agaricomycotina</taxon>
        <taxon>Tremellomycetes</taxon>
        <taxon>Cystofilobasidiales</taxon>
        <taxon>Mrakiaceae</taxon>
        <taxon>Phaffia</taxon>
    </lineage>
</organism>
<keyword evidence="1" id="KW-0472">Membrane</keyword>
<evidence type="ECO:0000313" key="2">
    <source>
        <dbReference type="EMBL" id="CDZ96281.1"/>
    </source>
</evidence>
<feature type="transmembrane region" description="Helical" evidence="1">
    <location>
        <begin position="42"/>
        <end position="59"/>
    </location>
</feature>
<keyword evidence="1" id="KW-1133">Transmembrane helix</keyword>
<accession>A0A0F7SE63</accession>
<reference evidence="2" key="1">
    <citation type="submission" date="2014-08" db="EMBL/GenBank/DDBJ databases">
        <authorList>
            <person name="Sharma Rahul"/>
            <person name="Thines Marco"/>
        </authorList>
    </citation>
    <scope>NUCLEOTIDE SEQUENCE</scope>
</reference>
<keyword evidence="1" id="KW-0812">Transmembrane</keyword>
<dbReference type="AlphaFoldDB" id="A0A0F7SE63"/>